<dbReference type="Proteomes" id="UP000242219">
    <property type="component" value="Unassembled WGS sequence"/>
</dbReference>
<organism evidence="1 2">
    <name type="scientific">Candidatus Brocadia sapporoensis</name>
    <dbReference type="NCBI Taxonomy" id="392547"/>
    <lineage>
        <taxon>Bacteria</taxon>
        <taxon>Pseudomonadati</taxon>
        <taxon>Planctomycetota</taxon>
        <taxon>Candidatus Brocadiia</taxon>
        <taxon>Candidatus Brocadiales</taxon>
        <taxon>Candidatus Brocadiaceae</taxon>
        <taxon>Candidatus Brocadia</taxon>
    </lineage>
</organism>
<name>A0A1V6M2S6_9BACT</name>
<dbReference type="AlphaFoldDB" id="A0A1V6M2S6"/>
<evidence type="ECO:0000313" key="1">
    <source>
        <dbReference type="EMBL" id="OQD46708.1"/>
    </source>
</evidence>
<dbReference type="EMBL" id="MJUW02000022">
    <property type="protein sequence ID" value="OQD46708.1"/>
    <property type="molecule type" value="Genomic_DNA"/>
</dbReference>
<proteinExistence type="predicted"/>
<keyword evidence="2" id="KW-1185">Reference proteome</keyword>
<sequence length="64" mass="7430">MAKIHMIFTIQQVCYQISPIVEPILWQARAIAPCMVSQSDHHDEVVGEREEGVKNFLKKEVFME</sequence>
<gene>
    <name evidence="1" type="ORF">BIY37_01785</name>
</gene>
<accession>A0A1V6M2S6</accession>
<protein>
    <submittedName>
        <fullName evidence="1">Uncharacterized protein</fullName>
    </submittedName>
</protein>
<comment type="caution">
    <text evidence="1">The sequence shown here is derived from an EMBL/GenBank/DDBJ whole genome shotgun (WGS) entry which is preliminary data.</text>
</comment>
<evidence type="ECO:0000313" key="2">
    <source>
        <dbReference type="Proteomes" id="UP000242219"/>
    </source>
</evidence>
<reference evidence="1 2" key="1">
    <citation type="journal article" date="2016" name="Genome Announc.">
        <title>Draft Genome Sequence of the Anaerobic Ammonium-Oxidizing Bacterium 'Candidatus Brocadia sp. 40'.</title>
        <authorList>
            <person name="Ali M."/>
            <person name="Haroon M.F."/>
            <person name="Narita Y."/>
            <person name="Zhang L."/>
            <person name="Rangel Shaw D."/>
            <person name="Okabe S."/>
            <person name="Saikaly P.E."/>
        </authorList>
    </citation>
    <scope>NUCLEOTIDE SEQUENCE [LARGE SCALE GENOMIC DNA]</scope>
    <source>
        <strain evidence="1 2">40</strain>
    </source>
</reference>